<dbReference type="SMART" id="SM00342">
    <property type="entry name" value="HTH_ARAC"/>
    <property type="match status" value="1"/>
</dbReference>
<dbReference type="InterPro" id="IPR009057">
    <property type="entry name" value="Homeodomain-like_sf"/>
</dbReference>
<keyword evidence="3" id="KW-0804">Transcription</keyword>
<dbReference type="InterPro" id="IPR018060">
    <property type="entry name" value="HTH_AraC"/>
</dbReference>
<evidence type="ECO:0000256" key="1">
    <source>
        <dbReference type="ARBA" id="ARBA00023015"/>
    </source>
</evidence>
<dbReference type="GO" id="GO:0043565">
    <property type="term" value="F:sequence-specific DNA binding"/>
    <property type="evidence" value="ECO:0007669"/>
    <property type="project" value="InterPro"/>
</dbReference>
<dbReference type="PANTHER" id="PTHR46796:SF6">
    <property type="entry name" value="ARAC SUBFAMILY"/>
    <property type="match status" value="1"/>
</dbReference>
<dbReference type="InterPro" id="IPR018062">
    <property type="entry name" value="HTH_AraC-typ_CS"/>
</dbReference>
<evidence type="ECO:0000256" key="3">
    <source>
        <dbReference type="ARBA" id="ARBA00023163"/>
    </source>
</evidence>
<gene>
    <name evidence="5" type="ORF">DNX69_11930</name>
</gene>
<comment type="caution">
    <text evidence="5">The sequence shown here is derived from an EMBL/GenBank/DDBJ whole genome shotgun (WGS) entry which is preliminary data.</text>
</comment>
<dbReference type="InterPro" id="IPR050204">
    <property type="entry name" value="AraC_XylS_family_regulators"/>
</dbReference>
<accession>A0A323UHW4</accession>
<dbReference type="Pfam" id="PF14525">
    <property type="entry name" value="AraC_binding_2"/>
    <property type="match status" value="1"/>
</dbReference>
<name>A0A323UHW4_RHOPL</name>
<keyword evidence="1" id="KW-0805">Transcription regulation</keyword>
<proteinExistence type="predicted"/>
<evidence type="ECO:0000256" key="2">
    <source>
        <dbReference type="ARBA" id="ARBA00023125"/>
    </source>
</evidence>
<protein>
    <submittedName>
        <fullName evidence="5">AraC family transcriptional regulator</fullName>
    </submittedName>
</protein>
<dbReference type="GO" id="GO:0003700">
    <property type="term" value="F:DNA-binding transcription factor activity"/>
    <property type="evidence" value="ECO:0007669"/>
    <property type="project" value="InterPro"/>
</dbReference>
<dbReference type="Pfam" id="PF12833">
    <property type="entry name" value="HTH_18"/>
    <property type="match status" value="1"/>
</dbReference>
<sequence length="334" mass="36468">MRQPEFDVRLNADPNSYPLNRAPVVHTRDPEAMREAMLSVYGAANFEADADGFEGFGSYVSFDGVGLGFCAYAGSAVAEFGETDFARVQIALRGSSRTSAGAASVDLDPQNWCVSSAGTPARLEFGTDYRQMILRITAATLTAALEALLGVQPRSKLAFVPELHSEGRGAQALRDLALHVARHLDPAAPTLPPAMLREMQQALTVSFLSVTRHNYSSQLERDAPDTAPDYVRVAEEFIEASWNKAITIVDLAAVTNVGVRSLFKAFQKHRGYSPMAFAKAVRLDKAREMLRSGEPARSVTAVAFACGFVNLGHFANDYRRRHGELPSETLSRRR</sequence>
<evidence type="ECO:0000259" key="4">
    <source>
        <dbReference type="PROSITE" id="PS01124"/>
    </source>
</evidence>
<dbReference type="Proteomes" id="UP000248134">
    <property type="component" value="Unassembled WGS sequence"/>
</dbReference>
<dbReference type="SUPFAM" id="SSF46689">
    <property type="entry name" value="Homeodomain-like"/>
    <property type="match status" value="2"/>
</dbReference>
<reference evidence="5 6" key="1">
    <citation type="submission" date="2018-06" db="EMBL/GenBank/DDBJ databases">
        <title>Draft Whole-Genome Sequence of the purple photosynthetic bacterium Rhodospeudomonas palustris XCP.</title>
        <authorList>
            <person name="Rayyan A."/>
            <person name="Meyer T.E."/>
            <person name="Kyndt J.A."/>
        </authorList>
    </citation>
    <scope>NUCLEOTIDE SEQUENCE [LARGE SCALE GENOMIC DNA]</scope>
    <source>
        <strain evidence="5 6">XCP</strain>
    </source>
</reference>
<feature type="domain" description="HTH araC/xylS-type" evidence="4">
    <location>
        <begin position="232"/>
        <end position="332"/>
    </location>
</feature>
<dbReference type="OrthoDB" id="9793400at2"/>
<dbReference type="RefSeq" id="WP_110786204.1">
    <property type="nucleotide sequence ID" value="NZ_QKQS01000016.1"/>
</dbReference>
<organism evidence="5 6">
    <name type="scientific">Rhodopseudomonas palustris</name>
    <dbReference type="NCBI Taxonomy" id="1076"/>
    <lineage>
        <taxon>Bacteria</taxon>
        <taxon>Pseudomonadati</taxon>
        <taxon>Pseudomonadota</taxon>
        <taxon>Alphaproteobacteria</taxon>
        <taxon>Hyphomicrobiales</taxon>
        <taxon>Nitrobacteraceae</taxon>
        <taxon>Rhodopseudomonas</taxon>
    </lineage>
</organism>
<dbReference type="AlphaFoldDB" id="A0A323UHW4"/>
<evidence type="ECO:0000313" key="6">
    <source>
        <dbReference type="Proteomes" id="UP000248134"/>
    </source>
</evidence>
<dbReference type="InterPro" id="IPR035418">
    <property type="entry name" value="AraC-bd_2"/>
</dbReference>
<dbReference type="PANTHER" id="PTHR46796">
    <property type="entry name" value="HTH-TYPE TRANSCRIPTIONAL ACTIVATOR RHAS-RELATED"/>
    <property type="match status" value="1"/>
</dbReference>
<evidence type="ECO:0000313" key="5">
    <source>
        <dbReference type="EMBL" id="PZA11807.1"/>
    </source>
</evidence>
<keyword evidence="2" id="KW-0238">DNA-binding</keyword>
<dbReference type="Gene3D" id="1.10.10.60">
    <property type="entry name" value="Homeodomain-like"/>
    <property type="match status" value="1"/>
</dbReference>
<dbReference type="PROSITE" id="PS00041">
    <property type="entry name" value="HTH_ARAC_FAMILY_1"/>
    <property type="match status" value="1"/>
</dbReference>
<dbReference type="PROSITE" id="PS01124">
    <property type="entry name" value="HTH_ARAC_FAMILY_2"/>
    <property type="match status" value="1"/>
</dbReference>
<dbReference type="EMBL" id="QKQS01000016">
    <property type="protein sequence ID" value="PZA11807.1"/>
    <property type="molecule type" value="Genomic_DNA"/>
</dbReference>